<dbReference type="Pfam" id="PF09722">
    <property type="entry name" value="Xre_MbcA_ParS_C"/>
    <property type="match status" value="1"/>
</dbReference>
<sequence length="87" mass="9923">MTSSPNTIVAEEVLHTCEYLQQWAIEFLKQNQQKRLAELLGGSENALIWLNSPHPVLDNRTPESYVQEGKLEVLEYFIHAIETGQPS</sequence>
<evidence type="ECO:0000313" key="2">
    <source>
        <dbReference type="EMBL" id="MBD2543423.1"/>
    </source>
</evidence>
<proteinExistence type="predicted"/>
<gene>
    <name evidence="2" type="ORF">H6G72_06060</name>
</gene>
<comment type="caution">
    <text evidence="2">The sequence shown here is derived from an EMBL/GenBank/DDBJ whole genome shotgun (WGS) entry which is preliminary data.</text>
</comment>
<protein>
    <submittedName>
        <fullName evidence="2">DUF2384 domain-containing protein</fullName>
    </submittedName>
</protein>
<dbReference type="Proteomes" id="UP000641954">
    <property type="component" value="Unassembled WGS sequence"/>
</dbReference>
<evidence type="ECO:0000259" key="1">
    <source>
        <dbReference type="Pfam" id="PF09722"/>
    </source>
</evidence>
<accession>A0ABR8E9M6</accession>
<keyword evidence="3" id="KW-1185">Reference proteome</keyword>
<evidence type="ECO:0000313" key="3">
    <source>
        <dbReference type="Proteomes" id="UP000641954"/>
    </source>
</evidence>
<feature type="domain" description="Antitoxin Xre/MbcA/ParS-like toxin-binding" evidence="1">
    <location>
        <begin position="36"/>
        <end position="76"/>
    </location>
</feature>
<dbReference type="EMBL" id="JACJSK010000006">
    <property type="protein sequence ID" value="MBD2543423.1"/>
    <property type="molecule type" value="Genomic_DNA"/>
</dbReference>
<dbReference type="InterPro" id="IPR024467">
    <property type="entry name" value="Xre/MbcA/ParS-like_toxin-bd"/>
</dbReference>
<reference evidence="2 3" key="1">
    <citation type="journal article" date="2020" name="ISME J.">
        <title>Comparative genomics reveals insights into cyanobacterial evolution and habitat adaptation.</title>
        <authorList>
            <person name="Chen M.Y."/>
            <person name="Teng W.K."/>
            <person name="Zhao L."/>
            <person name="Hu C.X."/>
            <person name="Zhou Y.K."/>
            <person name="Han B.P."/>
            <person name="Song L.R."/>
            <person name="Shu W.S."/>
        </authorList>
    </citation>
    <scope>NUCLEOTIDE SEQUENCE [LARGE SCALE GENOMIC DNA]</scope>
    <source>
        <strain evidence="2 3">FACHB-1370</strain>
    </source>
</reference>
<name>A0ABR8E9M6_9CYAN</name>
<organism evidence="2 3">
    <name type="scientific">Planktothricoides raciborskii FACHB-1370</name>
    <dbReference type="NCBI Taxonomy" id="2949576"/>
    <lineage>
        <taxon>Bacteria</taxon>
        <taxon>Bacillati</taxon>
        <taxon>Cyanobacteriota</taxon>
        <taxon>Cyanophyceae</taxon>
        <taxon>Oscillatoriophycideae</taxon>
        <taxon>Oscillatoriales</taxon>
        <taxon>Oscillatoriaceae</taxon>
        <taxon>Planktothricoides</taxon>
    </lineage>
</organism>